<sequence length="155" mass="17594">MFKACFPWLLYRVTSLRQFFLVEKLEHWKNFVLRGEPCFTERASALQCRDVALELRPGAGFINENGALERYRYTPVAVAGHSSLVTDTPDLRPDLTNHVFMNRPNGGFRGRIYSNRGANGSLDGGARPYTTTRRLIDTSEEAETEDNVAVQQQHT</sequence>
<keyword evidence="2" id="KW-1185">Reference proteome</keyword>
<reference evidence="3" key="2">
    <citation type="submission" date="2019-09" db="UniProtKB">
        <authorList>
            <consortium name="WormBaseParasite"/>
        </authorList>
    </citation>
    <scope>IDENTIFICATION</scope>
</reference>
<name>A0A183FDP3_HELPZ</name>
<proteinExistence type="predicted"/>
<evidence type="ECO:0000313" key="2">
    <source>
        <dbReference type="Proteomes" id="UP000050761"/>
    </source>
</evidence>
<accession>A0A3P7X4M5</accession>
<reference evidence="1 2" key="1">
    <citation type="submission" date="2018-11" db="EMBL/GenBank/DDBJ databases">
        <authorList>
            <consortium name="Pathogen Informatics"/>
        </authorList>
    </citation>
    <scope>NUCLEOTIDE SEQUENCE [LARGE SCALE GENOMIC DNA]</scope>
</reference>
<gene>
    <name evidence="1" type="ORF">HPBE_LOCUS4386</name>
</gene>
<evidence type="ECO:0000313" key="3">
    <source>
        <dbReference type="WBParaSite" id="HPBE_0000438501-mRNA-1"/>
    </source>
</evidence>
<protein>
    <submittedName>
        <fullName evidence="1 3">Uncharacterized protein</fullName>
    </submittedName>
</protein>
<dbReference type="AlphaFoldDB" id="A0A183FDP3"/>
<accession>A0A183FDP3</accession>
<dbReference type="WBParaSite" id="HPBE_0000438501-mRNA-1">
    <property type="protein sequence ID" value="HPBE_0000438501-mRNA-1"/>
    <property type="gene ID" value="HPBE_0000438501"/>
</dbReference>
<dbReference type="EMBL" id="UZAH01025308">
    <property type="protein sequence ID" value="VDO61059.1"/>
    <property type="molecule type" value="Genomic_DNA"/>
</dbReference>
<evidence type="ECO:0000313" key="1">
    <source>
        <dbReference type="EMBL" id="VDO61059.1"/>
    </source>
</evidence>
<organism evidence="2 3">
    <name type="scientific">Heligmosomoides polygyrus</name>
    <name type="common">Parasitic roundworm</name>
    <dbReference type="NCBI Taxonomy" id="6339"/>
    <lineage>
        <taxon>Eukaryota</taxon>
        <taxon>Metazoa</taxon>
        <taxon>Ecdysozoa</taxon>
        <taxon>Nematoda</taxon>
        <taxon>Chromadorea</taxon>
        <taxon>Rhabditida</taxon>
        <taxon>Rhabditina</taxon>
        <taxon>Rhabditomorpha</taxon>
        <taxon>Strongyloidea</taxon>
        <taxon>Heligmosomidae</taxon>
        <taxon>Heligmosomoides</taxon>
    </lineage>
</organism>
<dbReference type="Proteomes" id="UP000050761">
    <property type="component" value="Unassembled WGS sequence"/>
</dbReference>